<feature type="non-terminal residue" evidence="1">
    <location>
        <position position="390"/>
    </location>
</feature>
<protein>
    <submittedName>
        <fullName evidence="1">Uncharacterized protein</fullName>
    </submittedName>
</protein>
<organism evidence="1 2">
    <name type="scientific">Fusarium langsethiae</name>
    <dbReference type="NCBI Taxonomy" id="179993"/>
    <lineage>
        <taxon>Eukaryota</taxon>
        <taxon>Fungi</taxon>
        <taxon>Dikarya</taxon>
        <taxon>Ascomycota</taxon>
        <taxon>Pezizomycotina</taxon>
        <taxon>Sordariomycetes</taxon>
        <taxon>Hypocreomycetidae</taxon>
        <taxon>Hypocreales</taxon>
        <taxon>Nectriaceae</taxon>
        <taxon>Fusarium</taxon>
    </lineage>
</organism>
<proteinExistence type="predicted"/>
<accession>A0A0M9EKY2</accession>
<gene>
    <name evidence="1" type="ORF">FLAG1_12139</name>
</gene>
<dbReference type="AlphaFoldDB" id="A0A0M9EKY2"/>
<dbReference type="EMBL" id="JXCE01001436">
    <property type="protein sequence ID" value="KPA35189.1"/>
    <property type="molecule type" value="Genomic_DNA"/>
</dbReference>
<dbReference type="Proteomes" id="UP000037904">
    <property type="component" value="Unassembled WGS sequence"/>
</dbReference>
<comment type="caution">
    <text evidence="1">The sequence shown here is derived from an EMBL/GenBank/DDBJ whole genome shotgun (WGS) entry which is preliminary data.</text>
</comment>
<keyword evidence="2" id="KW-1185">Reference proteome</keyword>
<evidence type="ECO:0000313" key="1">
    <source>
        <dbReference type="EMBL" id="KPA35189.1"/>
    </source>
</evidence>
<name>A0A0M9EKY2_FUSLA</name>
<reference evidence="1 2" key="1">
    <citation type="submission" date="2015-04" db="EMBL/GenBank/DDBJ databases">
        <title>The draft genome sequence of Fusarium langsethiae, a T-2/HT-2 mycotoxin producer.</title>
        <authorList>
            <person name="Lysoe E."/>
            <person name="Divon H.H."/>
            <person name="Terzi V."/>
            <person name="Orru L."/>
            <person name="Lamontanara A."/>
            <person name="Kolseth A.-K."/>
            <person name="Frandsen R.J."/>
            <person name="Nielsen K."/>
            <person name="Thrane U."/>
        </authorList>
    </citation>
    <scope>NUCLEOTIDE SEQUENCE [LARGE SCALE GENOMIC DNA]</scope>
    <source>
        <strain evidence="1 2">Fl201059</strain>
    </source>
</reference>
<sequence>MLCLDIPVPRCAQKLIIEPPVCLPDVQDIKVVNLIRNFGKEFERPKDEIEQACHLASGQSDLIILLERPHKSQTYRGTFSDFVKRCETLKRVDELIRFGSNGARSIHTVTVVDAFSFKPQDSTPIPSERCHQLIEEILKVKKPKVVLCCWKQACEQPFVAQFRSYGVGTWPFRDRVDIKGFSTIVIRSFHPAAAVCYDRSGKACCRMLLICHFVLAFAELAGSTTIPEWIKTVCEDSRKEFPDSGSLDDLSKTSVILTILQRMMGLETKGRRQPRSEGRSAERQRQQVNALLRQLFTSNYKGGCKDIAKLCLLWREYKYHQSPTRQAILNQLIELGSRQGSYQDQEAVPTVPPARKSYCVEFVDAVGDDDLDKHLASLAIYENTSSVDDE</sequence>
<evidence type="ECO:0000313" key="2">
    <source>
        <dbReference type="Proteomes" id="UP000037904"/>
    </source>
</evidence>